<feature type="domain" description="Myb-like" evidence="5">
    <location>
        <begin position="480"/>
        <end position="520"/>
    </location>
</feature>
<dbReference type="InterPro" id="IPR001005">
    <property type="entry name" value="SANT/Myb"/>
</dbReference>
<keyword evidence="1" id="KW-0805">Transcription regulation</keyword>
<dbReference type="InterPro" id="IPR009057">
    <property type="entry name" value="Homeodomain-like_sf"/>
</dbReference>
<evidence type="ECO:0000313" key="7">
    <source>
        <dbReference type="EMBL" id="PJF19435.1"/>
    </source>
</evidence>
<feature type="compositionally biased region" description="Polar residues" evidence="4">
    <location>
        <begin position="39"/>
        <end position="52"/>
    </location>
</feature>
<dbReference type="InterPro" id="IPR017884">
    <property type="entry name" value="SANT_dom"/>
</dbReference>
<keyword evidence="8" id="KW-1185">Reference proteome</keyword>
<dbReference type="GO" id="GO:0005634">
    <property type="term" value="C:nucleus"/>
    <property type="evidence" value="ECO:0007669"/>
    <property type="project" value="TreeGrafter"/>
</dbReference>
<dbReference type="GO" id="GO:0006355">
    <property type="term" value="P:regulation of DNA-templated transcription"/>
    <property type="evidence" value="ECO:0007669"/>
    <property type="project" value="TreeGrafter"/>
</dbReference>
<evidence type="ECO:0000313" key="8">
    <source>
        <dbReference type="Proteomes" id="UP000240830"/>
    </source>
</evidence>
<dbReference type="SMART" id="SM00717">
    <property type="entry name" value="SANT"/>
    <property type="match status" value="2"/>
</dbReference>
<dbReference type="PANTHER" id="PTHR16088">
    <property type="entry name" value="YY1 ASSOCIATED PROTEIN-RELATED"/>
    <property type="match status" value="1"/>
</dbReference>
<feature type="region of interest" description="Disordered" evidence="4">
    <location>
        <begin position="39"/>
        <end position="58"/>
    </location>
</feature>
<dbReference type="GO" id="GO:0003712">
    <property type="term" value="F:transcription coregulator activity"/>
    <property type="evidence" value="ECO:0007669"/>
    <property type="project" value="TreeGrafter"/>
</dbReference>
<dbReference type="PANTHER" id="PTHR16088:SF3">
    <property type="entry name" value="GON-4-LIKE PROTEIN"/>
    <property type="match status" value="1"/>
</dbReference>
<accession>A0A2H9TNU8</accession>
<evidence type="ECO:0000256" key="2">
    <source>
        <dbReference type="ARBA" id="ARBA00023163"/>
    </source>
</evidence>
<dbReference type="SUPFAM" id="SSF46689">
    <property type="entry name" value="Homeodomain-like"/>
    <property type="match status" value="1"/>
</dbReference>
<dbReference type="CDD" id="cd00167">
    <property type="entry name" value="SANT"/>
    <property type="match status" value="2"/>
</dbReference>
<organism evidence="7 8">
    <name type="scientific">Paramicrosporidium saccamoebae</name>
    <dbReference type="NCBI Taxonomy" id="1246581"/>
    <lineage>
        <taxon>Eukaryota</taxon>
        <taxon>Fungi</taxon>
        <taxon>Fungi incertae sedis</taxon>
        <taxon>Cryptomycota</taxon>
        <taxon>Cryptomycota incertae sedis</taxon>
        <taxon>Paramicrosporidium</taxon>
    </lineage>
</organism>
<dbReference type="AlphaFoldDB" id="A0A2H9TNU8"/>
<dbReference type="InterPro" id="IPR052435">
    <property type="entry name" value="YY1-Transcr_Regul"/>
</dbReference>
<dbReference type="EMBL" id="MTSL01000063">
    <property type="protein sequence ID" value="PJF19435.1"/>
    <property type="molecule type" value="Genomic_DNA"/>
</dbReference>
<evidence type="ECO:0000256" key="3">
    <source>
        <dbReference type="ARBA" id="ARBA00023242"/>
    </source>
</evidence>
<comment type="caution">
    <text evidence="7">The sequence shown here is derived from an EMBL/GenBank/DDBJ whole genome shotgun (WGS) entry which is preliminary data.</text>
</comment>
<gene>
    <name evidence="7" type="ORF">PSACC_00718</name>
</gene>
<evidence type="ECO:0000259" key="6">
    <source>
        <dbReference type="PROSITE" id="PS51293"/>
    </source>
</evidence>
<dbReference type="OrthoDB" id="2143914at2759"/>
<dbReference type="Pfam" id="PF00249">
    <property type="entry name" value="Myb_DNA-binding"/>
    <property type="match status" value="1"/>
</dbReference>
<evidence type="ECO:0000259" key="5">
    <source>
        <dbReference type="PROSITE" id="PS50090"/>
    </source>
</evidence>
<dbReference type="STRING" id="1246581.A0A2H9TNU8"/>
<proteinExistence type="predicted"/>
<protein>
    <submittedName>
        <fullName evidence="7">Uncharacterized protein</fullName>
    </submittedName>
</protein>
<dbReference type="PROSITE" id="PS50090">
    <property type="entry name" value="MYB_LIKE"/>
    <property type="match status" value="1"/>
</dbReference>
<keyword evidence="2" id="KW-0804">Transcription</keyword>
<reference evidence="7 8" key="1">
    <citation type="submission" date="2016-10" db="EMBL/GenBank/DDBJ databases">
        <title>The genome of Paramicrosporidium saccamoebae is the missing link in understanding Cryptomycota and Microsporidia evolution.</title>
        <authorList>
            <person name="Quandt C.A."/>
            <person name="Beaudet D."/>
            <person name="Corsaro D."/>
            <person name="Michel R."/>
            <person name="Corradi N."/>
            <person name="James T."/>
        </authorList>
    </citation>
    <scope>NUCLEOTIDE SEQUENCE [LARGE SCALE GENOMIC DNA]</scope>
    <source>
        <strain evidence="7 8">KSL3</strain>
    </source>
</reference>
<evidence type="ECO:0000256" key="1">
    <source>
        <dbReference type="ARBA" id="ARBA00023015"/>
    </source>
</evidence>
<evidence type="ECO:0000256" key="4">
    <source>
        <dbReference type="SAM" id="MobiDB-lite"/>
    </source>
</evidence>
<keyword evidence="3" id="KW-0539">Nucleus</keyword>
<dbReference type="Gene3D" id="1.10.10.60">
    <property type="entry name" value="Homeodomain-like"/>
    <property type="match status" value="1"/>
</dbReference>
<dbReference type="PROSITE" id="PS51293">
    <property type="entry name" value="SANT"/>
    <property type="match status" value="1"/>
</dbReference>
<dbReference type="Proteomes" id="UP000240830">
    <property type="component" value="Unassembled WGS sequence"/>
</dbReference>
<sequence>MRGRNGFVPLASSVLSSEPDMDLPRRQFSSISSNVTTAVRSRTNLGPSSRFSFDNGPSKRQKTINFSIGNENLHPDSQLERLLLQPVTQKAPSLISFEELESLLSQPNIPELEGSFGSYTSSDTEGTCNEKNAWLANSQTRNTKAIFEESSSFRSRAGLSIKSNTRFVENQRLLNRLPNNIVISKPNPITPNFSKKIAAKAVESKDRAKEERREYNHFLKKLCADGSLLRMCLNHIEILDENEDDDDVFDLLAVSGDSDDAMNERASDLPKSIPLKELFELFADCDPTVNAGEEALPLDAPAVFDDDFRMTLERHLNVHFQLLVQSLALAGEVKDADQIWIRLNDHICDNAFGLKFNGSQGLALLLRILKQSPLHEALLSQIGRISNDPDLRLRASVKSIPFRPKWKEGKAPVFSKSFWHILSIFGDPYDPAVALIPKNAGITLSLSNRRLEMNLLDHQVVISEPTHLHGRRMDSFLPVEDRLLLLGLCRFGLGNWEKIQSYMLPTRTAKQLYNRYKNLTSRCAPVNPIKDFLTEAMKPLSRAEEELLLQGTRTYGDDWVSISRRFLPHRPPSVLRRLELKRRPIKSKAILDLDFPTEDEDDSDYRET</sequence>
<name>A0A2H9TNU8_9FUNG</name>
<feature type="domain" description="SANT" evidence="6">
    <location>
        <begin position="480"/>
        <end position="524"/>
    </location>
</feature>